<evidence type="ECO:0000313" key="1">
    <source>
        <dbReference type="EMBL" id="MDP9805012.1"/>
    </source>
</evidence>
<dbReference type="Proteomes" id="UP001240164">
    <property type="component" value="Unassembled WGS sequence"/>
</dbReference>
<gene>
    <name evidence="1" type="ORF">J2771_003320</name>
</gene>
<evidence type="ECO:0008006" key="3">
    <source>
        <dbReference type="Google" id="ProtNLM"/>
    </source>
</evidence>
<dbReference type="RefSeq" id="WP_017389231.1">
    <property type="nucleotide sequence ID" value="NZ_BKIA01000005.1"/>
</dbReference>
<comment type="caution">
    <text evidence="1">The sequence shown here is derived from an EMBL/GenBank/DDBJ whole genome shotgun (WGS) entry which is preliminary data.</text>
</comment>
<protein>
    <recommendedName>
        <fullName evidence="3">Lipoprotein</fullName>
    </recommendedName>
</protein>
<evidence type="ECO:0000313" key="2">
    <source>
        <dbReference type="Proteomes" id="UP001240164"/>
    </source>
</evidence>
<proteinExistence type="predicted"/>
<organism evidence="1 2">
    <name type="scientific">Acinetobacter calcoaceticus</name>
    <dbReference type="NCBI Taxonomy" id="471"/>
    <lineage>
        <taxon>Bacteria</taxon>
        <taxon>Pseudomonadati</taxon>
        <taxon>Pseudomonadota</taxon>
        <taxon>Gammaproteobacteria</taxon>
        <taxon>Moraxellales</taxon>
        <taxon>Moraxellaceae</taxon>
        <taxon>Acinetobacter</taxon>
        <taxon>Acinetobacter calcoaceticus/baumannii complex</taxon>
    </lineage>
</organism>
<sequence length="143" mass="16052">MKNIFPSILFIGLFIQLVGCTPRYVFSPEEKTAAVRILMNDGQVNMCRDGKLYSLKIDHETGKALIPAGKRVALLKSVQYSGYQTTFSCYPRIGFTPRDGETYITDMNLIGNRCLLELVKENDSTDSSVELEPSLGQADCFRR</sequence>
<accession>A0ABD5AR32</accession>
<dbReference type="AlphaFoldDB" id="A0ABD5AR32"/>
<dbReference type="EMBL" id="JAUSQP010000007">
    <property type="protein sequence ID" value="MDP9805012.1"/>
    <property type="molecule type" value="Genomic_DNA"/>
</dbReference>
<reference evidence="1 2" key="1">
    <citation type="submission" date="2023-07" db="EMBL/GenBank/DDBJ databases">
        <title>Sorghum-associated microbial communities from plants grown in Nebraska, USA.</title>
        <authorList>
            <person name="Schachtman D."/>
        </authorList>
    </citation>
    <scope>NUCLEOTIDE SEQUENCE [LARGE SCALE GENOMIC DNA]</scope>
    <source>
        <strain evidence="1 2">CC146</strain>
    </source>
</reference>
<name>A0ABD5AR32_ACICA</name>